<evidence type="ECO:0000256" key="1">
    <source>
        <dbReference type="SAM" id="Coils"/>
    </source>
</evidence>
<dbReference type="Proteomes" id="UP001230426">
    <property type="component" value="Unassembled WGS sequence"/>
</dbReference>
<gene>
    <name evidence="2" type="ORF">J2S55_009726</name>
</gene>
<evidence type="ECO:0000313" key="3">
    <source>
        <dbReference type="Proteomes" id="UP001230426"/>
    </source>
</evidence>
<keyword evidence="1" id="KW-0175">Coiled coil</keyword>
<dbReference type="EMBL" id="JAUSRB010000004">
    <property type="protein sequence ID" value="MDP9870388.1"/>
    <property type="molecule type" value="Genomic_DNA"/>
</dbReference>
<reference evidence="2 3" key="1">
    <citation type="submission" date="2023-07" db="EMBL/GenBank/DDBJ databases">
        <title>Sequencing the genomes of 1000 actinobacteria strains.</title>
        <authorList>
            <person name="Klenk H.-P."/>
        </authorList>
    </citation>
    <scope>NUCLEOTIDE SEQUENCE [LARGE SCALE GENOMIC DNA]</scope>
    <source>
        <strain evidence="2 3">DSM 44109</strain>
    </source>
</reference>
<proteinExistence type="predicted"/>
<accession>A0ABT9RM61</accession>
<evidence type="ECO:0000313" key="2">
    <source>
        <dbReference type="EMBL" id="MDP9870388.1"/>
    </source>
</evidence>
<name>A0ABT9RM61_9ACTN</name>
<feature type="coiled-coil region" evidence="1">
    <location>
        <begin position="72"/>
        <end position="109"/>
    </location>
</feature>
<sequence>MSKKDLVHVANGAFTKIYEQRTAVPSWGSDGAMTNSMRANNEGDSATLFAESRTSGIWAPDMRAEIGVRLPLSELRQYIAELTAIADDLEQQQEQRKADNRALMRLCNNGNG</sequence>
<organism evidence="2 3">
    <name type="scientific">Streptosporangium brasiliense</name>
    <dbReference type="NCBI Taxonomy" id="47480"/>
    <lineage>
        <taxon>Bacteria</taxon>
        <taxon>Bacillati</taxon>
        <taxon>Actinomycetota</taxon>
        <taxon>Actinomycetes</taxon>
        <taxon>Streptosporangiales</taxon>
        <taxon>Streptosporangiaceae</taxon>
        <taxon>Streptosporangium</taxon>
    </lineage>
</organism>
<dbReference type="RefSeq" id="WP_306876283.1">
    <property type="nucleotide sequence ID" value="NZ_JAUSRB010000004.1"/>
</dbReference>
<comment type="caution">
    <text evidence="2">The sequence shown here is derived from an EMBL/GenBank/DDBJ whole genome shotgun (WGS) entry which is preliminary data.</text>
</comment>
<keyword evidence="3" id="KW-1185">Reference proteome</keyword>
<protein>
    <submittedName>
        <fullName evidence="2">Uncharacterized protein</fullName>
    </submittedName>
</protein>